<organism evidence="4 6">
    <name type="scientific">Rhizobium tibeticum</name>
    <dbReference type="NCBI Taxonomy" id="501024"/>
    <lineage>
        <taxon>Bacteria</taxon>
        <taxon>Pseudomonadati</taxon>
        <taxon>Pseudomonadota</taxon>
        <taxon>Alphaproteobacteria</taxon>
        <taxon>Hyphomicrobiales</taxon>
        <taxon>Rhizobiaceae</taxon>
        <taxon>Rhizobium/Agrobacterium group</taxon>
        <taxon>Rhizobium</taxon>
    </lineage>
</organism>
<name>A0A1H8DCU2_9HYPH</name>
<keyword evidence="2" id="KW-1015">Disulfide bond</keyword>
<keyword evidence="1" id="KW-0732">Signal</keyword>
<dbReference type="Gene3D" id="2.60.120.200">
    <property type="match status" value="1"/>
</dbReference>
<dbReference type="Pfam" id="PF13385">
    <property type="entry name" value="Laminin_G_3"/>
    <property type="match status" value="1"/>
</dbReference>
<proteinExistence type="predicted"/>
<evidence type="ECO:0000313" key="6">
    <source>
        <dbReference type="Proteomes" id="UP000183063"/>
    </source>
</evidence>
<dbReference type="RefSeq" id="WP_072371156.1">
    <property type="nucleotide sequence ID" value="NZ_FNXB01000004.1"/>
</dbReference>
<evidence type="ECO:0000313" key="5">
    <source>
        <dbReference type="EMBL" id="SEN05069.1"/>
    </source>
</evidence>
<dbReference type="InterPro" id="IPR006558">
    <property type="entry name" value="LamG-like"/>
</dbReference>
<reference evidence="4" key="3">
    <citation type="submission" date="2016-10" db="EMBL/GenBank/DDBJ databases">
        <authorList>
            <person name="de Groot N.N."/>
        </authorList>
    </citation>
    <scope>NUCLEOTIDE SEQUENCE [LARGE SCALE GENOMIC DNA]</scope>
    <source>
        <strain evidence="4">CCBAU85039</strain>
    </source>
</reference>
<evidence type="ECO:0000259" key="3">
    <source>
        <dbReference type="SMART" id="SM00560"/>
    </source>
</evidence>
<evidence type="ECO:0000313" key="7">
    <source>
        <dbReference type="Proteomes" id="UP000198939"/>
    </source>
</evidence>
<dbReference type="Proteomes" id="UP000183063">
    <property type="component" value="Unassembled WGS sequence"/>
</dbReference>
<dbReference type="EMBL" id="FNXB01000004">
    <property type="protein sequence ID" value="SEH51322.1"/>
    <property type="molecule type" value="Genomic_DNA"/>
</dbReference>
<reference evidence="5 7" key="1">
    <citation type="submission" date="2016-10" db="EMBL/GenBank/DDBJ databases">
        <authorList>
            <person name="Varghese N."/>
            <person name="Submissions S."/>
        </authorList>
    </citation>
    <scope>NUCLEOTIDE SEQUENCE [LARGE SCALE GENOMIC DNA]</scope>
    <source>
        <strain evidence="5 7">CGMCC 1.7071</strain>
    </source>
</reference>
<evidence type="ECO:0000256" key="1">
    <source>
        <dbReference type="ARBA" id="ARBA00022729"/>
    </source>
</evidence>
<accession>A0A1H8DCU2</accession>
<dbReference type="EMBL" id="FOCV01000002">
    <property type="protein sequence ID" value="SEN05069.1"/>
    <property type="molecule type" value="Genomic_DNA"/>
</dbReference>
<evidence type="ECO:0000256" key="2">
    <source>
        <dbReference type="ARBA" id="ARBA00023157"/>
    </source>
</evidence>
<dbReference type="InterPro" id="IPR013320">
    <property type="entry name" value="ConA-like_dom_sf"/>
</dbReference>
<keyword evidence="7" id="KW-1185">Reference proteome</keyword>
<dbReference type="STRING" id="501024.RTCCBAU85039_0830"/>
<reference evidence="6" key="2">
    <citation type="submission" date="2016-10" db="EMBL/GenBank/DDBJ databases">
        <authorList>
            <person name="Wibberg D."/>
        </authorList>
    </citation>
    <scope>NUCLEOTIDE SEQUENCE [LARGE SCALE GENOMIC DNA]</scope>
</reference>
<dbReference type="Proteomes" id="UP000198939">
    <property type="component" value="Unassembled WGS sequence"/>
</dbReference>
<sequence>MTTAYTTGQITLTNGSAVVTGAGTAWAISLVAGGIVAPQASGNMLPIASVNSDTQITAATEWVGASGTYDYAIIRDTAYLQQLTTNSNTLAQLIAELATGTVFKFDASGDLAGRASYNDRAKGFSYLVVIGVTQPQLYVKASATSADWAGPFSYGTGPKGDKGDVGDTGLVNWRGVYSGATVYAKNDGVYDTGSAWIALQATTGHAPPSLPTTSNAYWSLMAIKGTDGTGTGDVVGPNGGVTDGYLVAFNGGTGKLVKQLTPAMVKTLLAYSALDVSFDNSVANLAGAPATVQAAINALAGAGGKNDAVFAIEIADLKGQRMGMVGGVADSFDDTTGITDGTAGGLDPAAYTLLHFDGANNSISFPDSGAIPRSWYNFGGAKLSTAQSKFGGASLVLDATANTYLATIEGLSDFTFGTGDFTVDFWIRPTTLGASGMLFESRQTSAANNVVIYVNASSKLQYYVGGAGRIASTTTLVVNTWYHVAVCRSSGTTRLFINGVQEGGDYADSTNLLSPPTAIWIGCDYTGAGLFVGYIDEYRVSKTARYTANFTPLSVAYANDPNGSFNYVYDSANDRFSPYSPSQISSPATTTSGAVTYTFINRAFTLTQGYTLTHVGLYSALAGSKTIKITRRVSPGVYDVIASYTFTHPGGGWYDYQLPTPYVVPLDGKQIYLGAVFAGTGATTDVITVSRAYQTTDVAVGNNISGWTEDTAAAHPLRTTYQPNNMTLVSVNYTATSTPANARVALQLADFLSLTPGTDFIMEVSRDGGATWTAVTMTLTMPSFGGVKMYEGSASISGQPSGTSMKWRLKSLTNKAIIASGVVLQYS</sequence>
<protein>
    <submittedName>
        <fullName evidence="5">Concanavalin A-like lectin/glucanases superfamily protein</fullName>
    </submittedName>
</protein>
<dbReference type="SMART" id="SM00560">
    <property type="entry name" value="LamGL"/>
    <property type="match status" value="1"/>
</dbReference>
<evidence type="ECO:0000313" key="4">
    <source>
        <dbReference type="EMBL" id="SEH51322.1"/>
    </source>
</evidence>
<gene>
    <name evidence="4" type="ORF">RTCCBAU85039_0830</name>
    <name evidence="5" type="ORF">SAMN05216228_10029</name>
</gene>
<dbReference type="AlphaFoldDB" id="A0A1H8DCU2"/>
<feature type="domain" description="LamG-like jellyroll fold" evidence="3">
    <location>
        <begin position="419"/>
        <end position="548"/>
    </location>
</feature>
<dbReference type="SUPFAM" id="SSF49899">
    <property type="entry name" value="Concanavalin A-like lectins/glucanases"/>
    <property type="match status" value="1"/>
</dbReference>